<feature type="region of interest" description="Disordered" evidence="3">
    <location>
        <begin position="1"/>
        <end position="23"/>
    </location>
</feature>
<reference evidence="4" key="1">
    <citation type="submission" date="2020-10" db="EMBL/GenBank/DDBJ databases">
        <title>Ca. Dormibacterota MAGs.</title>
        <authorList>
            <person name="Montgomery K."/>
        </authorList>
    </citation>
    <scope>NUCLEOTIDE SEQUENCE [LARGE SCALE GENOMIC DNA]</scope>
    <source>
        <strain evidence="4">SC8812_S17_10</strain>
    </source>
</reference>
<name>A0A934NFS0_9BACT</name>
<keyword evidence="5" id="KW-1185">Reference proteome</keyword>
<dbReference type="PANTHER" id="PTHR43542:SF1">
    <property type="entry name" value="METHYLTRANSFERASE"/>
    <property type="match status" value="1"/>
</dbReference>
<evidence type="ECO:0000313" key="4">
    <source>
        <dbReference type="EMBL" id="MBJ7601132.1"/>
    </source>
</evidence>
<dbReference type="CDD" id="cd02440">
    <property type="entry name" value="AdoMet_MTases"/>
    <property type="match status" value="1"/>
</dbReference>
<dbReference type="EC" id="2.1.1.171" evidence="4"/>
<dbReference type="RefSeq" id="WP_338205228.1">
    <property type="nucleotide sequence ID" value="NZ_JAEKNR010000234.1"/>
</dbReference>
<dbReference type="InterPro" id="IPR004398">
    <property type="entry name" value="RNA_MeTrfase_RsmD"/>
</dbReference>
<evidence type="ECO:0000256" key="1">
    <source>
        <dbReference type="ARBA" id="ARBA00022603"/>
    </source>
</evidence>
<evidence type="ECO:0000256" key="2">
    <source>
        <dbReference type="ARBA" id="ARBA00022679"/>
    </source>
</evidence>
<dbReference type="Gene3D" id="3.40.50.150">
    <property type="entry name" value="Vaccinia Virus protein VP39"/>
    <property type="match status" value="1"/>
</dbReference>
<dbReference type="NCBIfam" id="TIGR00095">
    <property type="entry name" value="16S rRNA (guanine(966)-N(2))-methyltransferase RsmD"/>
    <property type="match status" value="1"/>
</dbReference>
<proteinExistence type="predicted"/>
<gene>
    <name evidence="4" type="primary">rsmD</name>
    <name evidence="4" type="ORF">JF922_24045</name>
</gene>
<dbReference type="GO" id="GO:0052913">
    <property type="term" value="F:16S rRNA (guanine(966)-N(2))-methyltransferase activity"/>
    <property type="evidence" value="ECO:0007669"/>
    <property type="project" value="UniProtKB-EC"/>
</dbReference>
<dbReference type="Pfam" id="PF03602">
    <property type="entry name" value="Cons_hypoth95"/>
    <property type="match status" value="1"/>
</dbReference>
<sequence>MASGLRVHGGAERGRRLTTPRGIRPSQGVVKEAVFNMLGNLEGTRVLDLFAGSGALGIEALSRGATHATFVERDPRAIGVIRANLEALGYEGRSSVVRADVGRWLEARSEEATAAQVILVDPPYNDAVLDRALELLGRSLDEAAVVVVEHAFRQPLSTPARLRTLRQRRYGDTAVTLLEAGPR</sequence>
<dbReference type="InterPro" id="IPR029063">
    <property type="entry name" value="SAM-dependent_MTases_sf"/>
</dbReference>
<dbReference type="EMBL" id="JAEKNR010000234">
    <property type="protein sequence ID" value="MBJ7601132.1"/>
    <property type="molecule type" value="Genomic_DNA"/>
</dbReference>
<dbReference type="SUPFAM" id="SSF53335">
    <property type="entry name" value="S-adenosyl-L-methionine-dependent methyltransferases"/>
    <property type="match status" value="1"/>
</dbReference>
<dbReference type="Proteomes" id="UP000612893">
    <property type="component" value="Unassembled WGS sequence"/>
</dbReference>
<dbReference type="AlphaFoldDB" id="A0A934NFS0"/>
<keyword evidence="2 4" id="KW-0808">Transferase</keyword>
<dbReference type="PIRSF" id="PIRSF004553">
    <property type="entry name" value="CHP00095"/>
    <property type="match status" value="1"/>
</dbReference>
<dbReference type="PANTHER" id="PTHR43542">
    <property type="entry name" value="METHYLTRANSFERASE"/>
    <property type="match status" value="1"/>
</dbReference>
<evidence type="ECO:0000313" key="5">
    <source>
        <dbReference type="Proteomes" id="UP000612893"/>
    </source>
</evidence>
<keyword evidence="1 4" id="KW-0489">Methyltransferase</keyword>
<protein>
    <submittedName>
        <fullName evidence="4">16S rRNA (Guanine(966)-N(2))-methyltransferase RsmD</fullName>
        <ecNumber evidence="4">2.1.1.171</ecNumber>
    </submittedName>
</protein>
<comment type="caution">
    <text evidence="4">The sequence shown here is derived from an EMBL/GenBank/DDBJ whole genome shotgun (WGS) entry which is preliminary data.</text>
</comment>
<organism evidence="4 5">
    <name type="scientific">Candidatus Nephthysia bennettiae</name>
    <dbReference type="NCBI Taxonomy" id="3127016"/>
    <lineage>
        <taxon>Bacteria</taxon>
        <taxon>Bacillati</taxon>
        <taxon>Candidatus Dormiibacterota</taxon>
        <taxon>Candidatus Dormibacteria</taxon>
        <taxon>Candidatus Dormibacterales</taxon>
        <taxon>Candidatus Dormibacteraceae</taxon>
        <taxon>Candidatus Nephthysia</taxon>
    </lineage>
</organism>
<evidence type="ECO:0000256" key="3">
    <source>
        <dbReference type="SAM" id="MobiDB-lite"/>
    </source>
</evidence>
<accession>A0A934NFS0</accession>